<dbReference type="OrthoDB" id="185373at2759"/>
<dbReference type="InterPro" id="IPR013888">
    <property type="entry name" value="RNase_P_Rpm2_mt"/>
</dbReference>
<proteinExistence type="predicted"/>
<feature type="compositionally biased region" description="Low complexity" evidence="1">
    <location>
        <begin position="85"/>
        <end position="104"/>
    </location>
</feature>
<evidence type="ECO:0000313" key="2">
    <source>
        <dbReference type="EMBL" id="CCD27211.1"/>
    </source>
</evidence>
<dbReference type="GO" id="GO:0002181">
    <property type="term" value="P:cytoplasmic translation"/>
    <property type="evidence" value="ECO:0007669"/>
    <property type="project" value="EnsemblFungi"/>
</dbReference>
<dbReference type="KEGG" id="ndi:NDAI_0K00220"/>
<feature type="compositionally biased region" description="Polar residues" evidence="1">
    <location>
        <begin position="197"/>
        <end position="208"/>
    </location>
</feature>
<dbReference type="Proteomes" id="UP000000689">
    <property type="component" value="Chromosome 11"/>
</dbReference>
<dbReference type="GO" id="GO:0005634">
    <property type="term" value="C:nucleus"/>
    <property type="evidence" value="ECO:0007669"/>
    <property type="project" value="EnsemblFungi"/>
</dbReference>
<dbReference type="GO" id="GO:0097745">
    <property type="term" value="P:mitochondrial tRNA 5'-end processing"/>
    <property type="evidence" value="ECO:0007669"/>
    <property type="project" value="EnsemblFungi"/>
</dbReference>
<keyword evidence="3" id="KW-1185">Reference proteome</keyword>
<dbReference type="GO" id="GO:0045944">
    <property type="term" value="P:positive regulation of transcription by RNA polymerase II"/>
    <property type="evidence" value="ECO:0007669"/>
    <property type="project" value="EnsemblFungi"/>
</dbReference>
<feature type="region of interest" description="Disordered" evidence="1">
    <location>
        <begin position="82"/>
        <end position="104"/>
    </location>
</feature>
<dbReference type="GO" id="GO:0004526">
    <property type="term" value="F:ribonuclease P activity"/>
    <property type="evidence" value="ECO:0007669"/>
    <property type="project" value="EnsemblFungi"/>
</dbReference>
<dbReference type="HOGENOM" id="CLU_270952_0_0_1"/>
<organism evidence="2 3">
    <name type="scientific">Naumovozyma dairenensis (strain ATCC 10597 / BCRC 20456 / CBS 421 / NBRC 0211 / NRRL Y-12639)</name>
    <name type="common">Saccharomyces dairenensis</name>
    <dbReference type="NCBI Taxonomy" id="1071378"/>
    <lineage>
        <taxon>Eukaryota</taxon>
        <taxon>Fungi</taxon>
        <taxon>Dikarya</taxon>
        <taxon>Ascomycota</taxon>
        <taxon>Saccharomycotina</taxon>
        <taxon>Saccharomycetes</taxon>
        <taxon>Saccharomycetales</taxon>
        <taxon>Saccharomycetaceae</taxon>
        <taxon>Naumovozyma</taxon>
    </lineage>
</organism>
<gene>
    <name evidence="2" type="primary">NDAI0K00220</name>
    <name evidence="2" type="ordered locus">NDAI_0K00220</name>
</gene>
<dbReference type="GO" id="GO:0030678">
    <property type="term" value="C:mitochondrial ribonuclease P complex"/>
    <property type="evidence" value="ECO:0007669"/>
    <property type="project" value="EnsemblFungi"/>
</dbReference>
<name>G0WHF0_NAUDC</name>
<dbReference type="EMBL" id="HE580277">
    <property type="protein sequence ID" value="CCD27211.1"/>
    <property type="molecule type" value="Genomic_DNA"/>
</dbReference>
<dbReference type="GO" id="GO:0007005">
    <property type="term" value="P:mitochondrion organization"/>
    <property type="evidence" value="ECO:0007669"/>
    <property type="project" value="EnsemblFungi"/>
</dbReference>
<evidence type="ECO:0000256" key="1">
    <source>
        <dbReference type="SAM" id="MobiDB-lite"/>
    </source>
</evidence>
<evidence type="ECO:0000313" key="3">
    <source>
        <dbReference type="Proteomes" id="UP000000689"/>
    </source>
</evidence>
<feature type="compositionally biased region" description="Low complexity" evidence="1">
    <location>
        <begin position="170"/>
        <end position="184"/>
    </location>
</feature>
<dbReference type="RefSeq" id="XP_003672454.1">
    <property type="nucleotide sequence ID" value="XM_003672406.1"/>
</dbReference>
<accession>G0WHF0</accession>
<dbReference type="STRING" id="1071378.G0WHF0"/>
<protein>
    <submittedName>
        <fullName evidence="2">Uncharacterized protein</fullName>
    </submittedName>
</protein>
<dbReference type="GO" id="GO:0006397">
    <property type="term" value="P:mRNA processing"/>
    <property type="evidence" value="ECO:0007669"/>
    <property type="project" value="EnsemblFungi"/>
</dbReference>
<reference evidence="2 3" key="1">
    <citation type="journal article" date="2011" name="Proc. Natl. Acad. Sci. U.S.A.">
        <title>Evolutionary erosion of yeast sex chromosomes by mating-type switching accidents.</title>
        <authorList>
            <person name="Gordon J.L."/>
            <person name="Armisen D."/>
            <person name="Proux-Wera E."/>
            <person name="Oheigeartaigh S.S."/>
            <person name="Byrne K.P."/>
            <person name="Wolfe K.H."/>
        </authorList>
    </citation>
    <scope>NUCLEOTIDE SEQUENCE [LARGE SCALE GENOMIC DNA]</scope>
    <source>
        <strain evidence="3">ATCC 10597 / BCRC 20456 / CBS 421 / NBRC 0211 / NRRL Y-12639</strain>
    </source>
</reference>
<dbReference type="eggNOG" id="ENOG502S4M0">
    <property type="taxonomic scope" value="Eukaryota"/>
</dbReference>
<dbReference type="GO" id="GO:0005759">
    <property type="term" value="C:mitochondrial matrix"/>
    <property type="evidence" value="ECO:0007669"/>
    <property type="project" value="EnsemblFungi"/>
</dbReference>
<feature type="region of interest" description="Disordered" evidence="1">
    <location>
        <begin position="170"/>
        <end position="208"/>
    </location>
</feature>
<dbReference type="GeneID" id="11494636"/>
<sequence>MAFKSIKYKLGSKGYHRHATTFFDSSYNHLRQNQAVFNIDPSIPNSNGITTLQPHPVVVANTNYNNLDDVLYRDPNFHIQKKKSTSTTTKIVPNTSNNNQNNSSRNFYILKNTNNNNNTTNNNNNNNNRRKSIAIINGAANTLNKRFYSTTTTTTTTTLFNTQKISNSNELQLQSQSQSQSQSQTSVASDTTTNTTHIPSSSPWEIDTETSLNPKTYLSTHINEINKAYLMQDFNKINSLYHSLKRNNIIPPIETFEKILDSISKRLMDKFDLDNKMFEMLSCYQDIINNKLKPSNAIYNILLSSLFKNSIMAIHLQNSNGQDFFKIAIELFKTINQQQQQQQHHHTHTNIQLSKDTINYTLIAINLYPGFIDINHLISYINNSPFLIKNSLYFISLLNYSTLINNNTKLKELFNEYTLYSQQGTNNNTTLKEDKFKIISIYISGLVETSNIDLATSLLDQTLNEIKQTNGLNSNISLLLSKYLISMSKINPESSYEMWIKFNKLNWIPEFSYDFYLQLMNNSFHNWTLTKKIYNYIFPMKRSFHNNHKSLNSINISENAYECILFPMDSYKVIDSLLDYSLQLNDTEIILKLCQESLIKSFNFNINLYPLLFEFLKNNLNWPQDYLLDFITTHTSLLLVSSESESSTSSSSSSSSSSSDNFLNFLNAIINNYHDKDLLLKISQSTAFKNGLNQLSFQLSPSLLSNNIQLESKFNGLFKIFKNIWQCPKTFESYPNLLELYSIIIIKFFDFNLYPLSPVIQQQQQQQPLLNFIKETITNYKTLLINYQRANPYANVQLSSIVKESITLIATHEEIPEEVITFYLNSEENIDSQTPSIINLGPSLRNSFKTAIKDFNTLLKKGYSFDFDTYKTLIMHRYINKTIISTALELSPSELETKQIINLIIKNCPIDNLENEVINHPLFYSKILPLVNDRSLKRLTTTTNIWETLPDFLNFIKSIDFPNNFKNIQNQITFKETIEAIYNRLFNQFKDYQTIVKFNKICPNLNSEQLLLSLIRSGEYEKYETLSYKYSKDPLLKEETFPLIQAEFLINTGKFDNALENLNNMIDQLPNDTDNNIPERLIDLYTFASFLKSLYMTDSDDITINPKLNSKINNTLQAANLFSMQNNFSNMIELHEQLFPYSSQLTMETTTSKPTSTNSAVLEQMLNNLYDSLSLVDIETSSVLKQYKRKLKNYLRFKYYIKLPTFQLDEVKTLITIWNEINTHEIDCLFNNIIETMYLNPRAQQLFFENDMVLNFNKLQFNELISHIENAYESKNNNDNLVKVHKLKEFLQI</sequence>
<dbReference type="GO" id="GO:0001682">
    <property type="term" value="P:tRNA 5'-leader removal"/>
    <property type="evidence" value="ECO:0007669"/>
    <property type="project" value="EnsemblFungi"/>
</dbReference>
<dbReference type="OMA" id="GDWDKSY"/>
<dbReference type="Pfam" id="PF08579">
    <property type="entry name" value="RPM2"/>
    <property type="match status" value="1"/>
</dbReference>